<dbReference type="SUPFAM" id="SSF52833">
    <property type="entry name" value="Thioredoxin-like"/>
    <property type="match status" value="1"/>
</dbReference>
<name>A0ABW3D3Z5_9BACL</name>
<keyword evidence="2" id="KW-1185">Reference proteome</keyword>
<sequence length="139" mass="15708">MSTWNLQETRCHLLICNGGSCTKRRAEEVTQAIRDEISLLGADKLIHTTRTRCNGRCTDACVVIAYPDGVWYKDISPELGRELVRKHLSGDRLDERLVYSFDRRFIASGLSVTGKEKASWQAVDLLNDGKILAERKRGL</sequence>
<evidence type="ECO:0000313" key="1">
    <source>
        <dbReference type="EMBL" id="MFD0867943.1"/>
    </source>
</evidence>
<accession>A0ABW3D3Z5</accession>
<gene>
    <name evidence="1" type="ORF">ACFQ03_02195</name>
</gene>
<dbReference type="EMBL" id="JBHTIU010000008">
    <property type="protein sequence ID" value="MFD0867943.1"/>
    <property type="molecule type" value="Genomic_DNA"/>
</dbReference>
<organism evidence="1 2">
    <name type="scientific">Paenibacillus residui</name>
    <dbReference type="NCBI Taxonomy" id="629724"/>
    <lineage>
        <taxon>Bacteria</taxon>
        <taxon>Bacillati</taxon>
        <taxon>Bacillota</taxon>
        <taxon>Bacilli</taxon>
        <taxon>Bacillales</taxon>
        <taxon>Paenibacillaceae</taxon>
        <taxon>Paenibacillus</taxon>
    </lineage>
</organism>
<dbReference type="CDD" id="cd02980">
    <property type="entry name" value="TRX_Fd_family"/>
    <property type="match status" value="1"/>
</dbReference>
<protein>
    <submittedName>
        <fullName evidence="1">Ferredoxin</fullName>
    </submittedName>
</protein>
<proteinExistence type="predicted"/>
<evidence type="ECO:0000313" key="2">
    <source>
        <dbReference type="Proteomes" id="UP001597120"/>
    </source>
</evidence>
<dbReference type="InterPro" id="IPR036249">
    <property type="entry name" value="Thioredoxin-like_sf"/>
</dbReference>
<dbReference type="Gene3D" id="3.40.30.10">
    <property type="entry name" value="Glutaredoxin"/>
    <property type="match status" value="1"/>
</dbReference>
<comment type="caution">
    <text evidence="1">The sequence shown here is derived from an EMBL/GenBank/DDBJ whole genome shotgun (WGS) entry which is preliminary data.</text>
</comment>
<reference evidence="2" key="1">
    <citation type="journal article" date="2019" name="Int. J. Syst. Evol. Microbiol.">
        <title>The Global Catalogue of Microorganisms (GCM) 10K type strain sequencing project: providing services to taxonomists for standard genome sequencing and annotation.</title>
        <authorList>
            <consortium name="The Broad Institute Genomics Platform"/>
            <consortium name="The Broad Institute Genome Sequencing Center for Infectious Disease"/>
            <person name="Wu L."/>
            <person name="Ma J."/>
        </authorList>
    </citation>
    <scope>NUCLEOTIDE SEQUENCE [LARGE SCALE GENOMIC DNA]</scope>
    <source>
        <strain evidence="2">CCUG 57263</strain>
    </source>
</reference>
<dbReference type="RefSeq" id="WP_379285762.1">
    <property type="nucleotide sequence ID" value="NZ_JBHTIU010000008.1"/>
</dbReference>
<dbReference type="Proteomes" id="UP001597120">
    <property type="component" value="Unassembled WGS sequence"/>
</dbReference>